<dbReference type="InterPro" id="IPR000847">
    <property type="entry name" value="LysR_HTH_N"/>
</dbReference>
<gene>
    <name evidence="6" type="ORF">CGZ94_12775</name>
</gene>
<dbReference type="Proteomes" id="UP000215896">
    <property type="component" value="Unassembled WGS sequence"/>
</dbReference>
<evidence type="ECO:0000259" key="5">
    <source>
        <dbReference type="PROSITE" id="PS50931"/>
    </source>
</evidence>
<dbReference type="CDD" id="cd08440">
    <property type="entry name" value="PBP2_LTTR_like_4"/>
    <property type="match status" value="1"/>
</dbReference>
<dbReference type="GO" id="GO:0005829">
    <property type="term" value="C:cytosol"/>
    <property type="evidence" value="ECO:0007669"/>
    <property type="project" value="TreeGrafter"/>
</dbReference>
<keyword evidence="2" id="KW-0805">Transcription regulation</keyword>
<dbReference type="InterPro" id="IPR036390">
    <property type="entry name" value="WH_DNA-bd_sf"/>
</dbReference>
<comment type="caution">
    <text evidence="6">The sequence shown here is derived from an EMBL/GenBank/DDBJ whole genome shotgun (WGS) entry which is preliminary data.</text>
</comment>
<dbReference type="PROSITE" id="PS50931">
    <property type="entry name" value="HTH_LYSR"/>
    <property type="match status" value="1"/>
</dbReference>
<evidence type="ECO:0000256" key="2">
    <source>
        <dbReference type="ARBA" id="ARBA00023015"/>
    </source>
</evidence>
<dbReference type="RefSeq" id="WP_094402885.1">
    <property type="nucleotide sequence ID" value="NZ_NMVL01000024.1"/>
</dbReference>
<dbReference type="PRINTS" id="PR00039">
    <property type="entry name" value="HTHLYSR"/>
</dbReference>
<keyword evidence="3" id="KW-0238">DNA-binding</keyword>
<organism evidence="6 7">
    <name type="scientific">Enemella evansiae</name>
    <dbReference type="NCBI Taxonomy" id="2016499"/>
    <lineage>
        <taxon>Bacteria</taxon>
        <taxon>Bacillati</taxon>
        <taxon>Actinomycetota</taxon>
        <taxon>Actinomycetes</taxon>
        <taxon>Propionibacteriales</taxon>
        <taxon>Propionibacteriaceae</taxon>
        <taxon>Enemella</taxon>
    </lineage>
</organism>
<dbReference type="GO" id="GO:0003677">
    <property type="term" value="F:DNA binding"/>
    <property type="evidence" value="ECO:0007669"/>
    <property type="project" value="UniProtKB-KW"/>
</dbReference>
<dbReference type="Gene3D" id="3.40.190.290">
    <property type="match status" value="1"/>
</dbReference>
<name>A0A255GA20_9ACTN</name>
<dbReference type="OrthoDB" id="7278199at2"/>
<evidence type="ECO:0000256" key="1">
    <source>
        <dbReference type="ARBA" id="ARBA00009437"/>
    </source>
</evidence>
<keyword evidence="7" id="KW-1185">Reference proteome</keyword>
<keyword evidence="4" id="KW-0804">Transcription</keyword>
<dbReference type="SUPFAM" id="SSF46785">
    <property type="entry name" value="Winged helix' DNA-binding domain"/>
    <property type="match status" value="1"/>
</dbReference>
<comment type="similarity">
    <text evidence="1">Belongs to the LysR transcriptional regulatory family.</text>
</comment>
<dbReference type="AlphaFoldDB" id="A0A255GA20"/>
<dbReference type="GO" id="GO:0003700">
    <property type="term" value="F:DNA-binding transcription factor activity"/>
    <property type="evidence" value="ECO:0007669"/>
    <property type="project" value="InterPro"/>
</dbReference>
<dbReference type="PANTHER" id="PTHR30419:SF8">
    <property type="entry name" value="NITROGEN ASSIMILATION TRANSCRIPTIONAL ACTIVATOR-RELATED"/>
    <property type="match status" value="1"/>
</dbReference>
<proteinExistence type="inferred from homology"/>
<evidence type="ECO:0000256" key="3">
    <source>
        <dbReference type="ARBA" id="ARBA00023125"/>
    </source>
</evidence>
<evidence type="ECO:0000313" key="6">
    <source>
        <dbReference type="EMBL" id="OYO12770.1"/>
    </source>
</evidence>
<dbReference type="InterPro" id="IPR005119">
    <property type="entry name" value="LysR_subst-bd"/>
</dbReference>
<dbReference type="FunFam" id="1.10.10.10:FF:000001">
    <property type="entry name" value="LysR family transcriptional regulator"/>
    <property type="match status" value="1"/>
</dbReference>
<protein>
    <submittedName>
        <fullName evidence="6">LysR family transcriptional regulator</fullName>
    </submittedName>
</protein>
<dbReference type="PANTHER" id="PTHR30419">
    <property type="entry name" value="HTH-TYPE TRANSCRIPTIONAL REGULATOR YBHD"/>
    <property type="match status" value="1"/>
</dbReference>
<dbReference type="Pfam" id="PF00126">
    <property type="entry name" value="HTH_1"/>
    <property type="match status" value="1"/>
</dbReference>
<dbReference type="InterPro" id="IPR050950">
    <property type="entry name" value="HTH-type_LysR_regulators"/>
</dbReference>
<evidence type="ECO:0000256" key="4">
    <source>
        <dbReference type="ARBA" id="ARBA00023163"/>
    </source>
</evidence>
<dbReference type="InterPro" id="IPR036388">
    <property type="entry name" value="WH-like_DNA-bd_sf"/>
</dbReference>
<dbReference type="EMBL" id="NMVO01000014">
    <property type="protein sequence ID" value="OYO12770.1"/>
    <property type="molecule type" value="Genomic_DNA"/>
</dbReference>
<dbReference type="Pfam" id="PF03466">
    <property type="entry name" value="LysR_substrate"/>
    <property type="match status" value="1"/>
</dbReference>
<feature type="domain" description="HTH lysR-type" evidence="5">
    <location>
        <begin position="5"/>
        <end position="62"/>
    </location>
</feature>
<dbReference type="SUPFAM" id="SSF53850">
    <property type="entry name" value="Periplasmic binding protein-like II"/>
    <property type="match status" value="1"/>
</dbReference>
<sequence>MSIDLDLRQLRALVAVADAGGFTAAAERLRIAQSSLSRTVAEVERRLGRPVFERTTRSVVVTATGEQVLAIARECVSGHERAMRQLDGLLAGSSGRVALAALPSIAAGLLPPAIARFRAERPGVELLVQDGLAAEVEELIRRAEVDLAFSVAPPTGESFRVRRIARDRFCCVFPADHRYAAADGELAWAELAGEDFVRFTTASSIRRHVDRILGDQQLDLGEQAEARNVGAVAGLVAAGMGVSVVPGLVLPMMAFAGLRHRPLTAPEAYRGIQLLQLRDRVPAPAAAALIDLLDAMAGTGSPLPPAVEWVPRGD</sequence>
<reference evidence="6 7" key="1">
    <citation type="submission" date="2017-07" db="EMBL/GenBank/DDBJ databases">
        <title>Draft whole genome sequences of clinical Proprionibacteriaceae strains.</title>
        <authorList>
            <person name="Bernier A.-M."/>
            <person name="Bernard K."/>
            <person name="Domingo M.-C."/>
        </authorList>
    </citation>
    <scope>NUCLEOTIDE SEQUENCE [LARGE SCALE GENOMIC DNA]</scope>
    <source>
        <strain evidence="6 7">NML 030167</strain>
    </source>
</reference>
<dbReference type="Gene3D" id="1.10.10.10">
    <property type="entry name" value="Winged helix-like DNA-binding domain superfamily/Winged helix DNA-binding domain"/>
    <property type="match status" value="1"/>
</dbReference>
<accession>A0A255GA20</accession>
<evidence type="ECO:0000313" key="7">
    <source>
        <dbReference type="Proteomes" id="UP000215896"/>
    </source>
</evidence>